<feature type="compositionally biased region" description="Polar residues" evidence="11">
    <location>
        <begin position="35"/>
        <end position="64"/>
    </location>
</feature>
<keyword evidence="8 10" id="KW-0539">Nucleus</keyword>
<reference evidence="12 13" key="1">
    <citation type="submission" date="2021-01" db="EMBL/GenBank/DDBJ databases">
        <title>Cercospora kikuchii MAFF 305040 whole genome shotgun sequence.</title>
        <authorList>
            <person name="Kashiwa T."/>
            <person name="Suzuki T."/>
        </authorList>
    </citation>
    <scope>NUCLEOTIDE SEQUENCE [LARGE SCALE GENOMIC DNA]</scope>
    <source>
        <strain evidence="12 13">MAFF 305040</strain>
    </source>
</reference>
<dbReference type="InterPro" id="IPR009072">
    <property type="entry name" value="Histone-fold"/>
</dbReference>
<dbReference type="GO" id="GO:0003677">
    <property type="term" value="F:DNA binding"/>
    <property type="evidence" value="ECO:0007669"/>
    <property type="project" value="UniProtKB-KW"/>
</dbReference>
<dbReference type="GeneID" id="68290052"/>
<comment type="subunit">
    <text evidence="5 10">The nucleosome is a histone octamer containing two molecules each of H2A, H2B, H3 and H4 assembled in one H3-H4 heterotetramer and two H2A-H2B heterodimers. The octamer wraps approximately 147 bp of DNA.</text>
</comment>
<evidence type="ECO:0000256" key="2">
    <source>
        <dbReference type="ARBA" id="ARBA00004123"/>
    </source>
</evidence>
<accession>A0A9P3FEN2</accession>
<comment type="caution">
    <text evidence="12">The sequence shown here is derived from an EMBL/GenBank/DDBJ whole genome shotgun (WGS) entry which is preliminary data.</text>
</comment>
<dbReference type="SMART" id="SM00417">
    <property type="entry name" value="H4"/>
    <property type="match status" value="1"/>
</dbReference>
<dbReference type="RefSeq" id="XP_044655649.1">
    <property type="nucleotide sequence ID" value="XM_044799714.1"/>
</dbReference>
<comment type="function">
    <text evidence="1 10">Core component of nucleosome. Nucleosomes wrap and compact DNA into chromatin, limiting DNA accessibility to the cellular machineries which require DNA as a template. Histones thereby play a central role in transcription regulation, DNA repair, DNA replication and chromosomal stability. DNA accessibility is regulated via a complex set of post-translational modifications of histones, also called histone code, and nucleosome remodeling.</text>
</comment>
<comment type="subcellular location">
    <subcellularLocation>
        <location evidence="3">Chromosome</location>
    </subcellularLocation>
    <subcellularLocation>
        <location evidence="2">Nucleus</location>
    </subcellularLocation>
</comment>
<dbReference type="GO" id="GO:0046982">
    <property type="term" value="F:protein heterodimerization activity"/>
    <property type="evidence" value="ECO:0007669"/>
    <property type="project" value="InterPro"/>
</dbReference>
<sequence length="196" mass="20596">MARFRESNAPVHFRSDLPSASATSSGKARMPPTPATTAFNRTPAAASSSGNINRTPAPTSSSRTAGHATPARGGKQFFGGKTTASSAAGGPRGLGLGGKGLKRHRKILRDNILGITKGSIRRLARRGGVKRISATIYQETRTVLRKRLETLLKDICAVVEVSGRKTVCTSDVVFVLNRHGTPIYGFGQAQRGGIAG</sequence>
<feature type="region of interest" description="Disordered" evidence="11">
    <location>
        <begin position="1"/>
        <end position="98"/>
    </location>
</feature>
<dbReference type="PRINTS" id="PR00623">
    <property type="entry name" value="HISTONEH4"/>
</dbReference>
<evidence type="ECO:0000256" key="1">
    <source>
        <dbReference type="ARBA" id="ARBA00002001"/>
    </source>
</evidence>
<evidence type="ECO:0000256" key="11">
    <source>
        <dbReference type="SAM" id="MobiDB-lite"/>
    </source>
</evidence>
<evidence type="ECO:0000313" key="12">
    <source>
        <dbReference type="EMBL" id="GIZ41162.1"/>
    </source>
</evidence>
<evidence type="ECO:0000256" key="9">
    <source>
        <dbReference type="ARBA" id="ARBA00023269"/>
    </source>
</evidence>
<evidence type="ECO:0000256" key="7">
    <source>
        <dbReference type="ARBA" id="ARBA00023125"/>
    </source>
</evidence>
<dbReference type="Gene3D" id="1.10.20.10">
    <property type="entry name" value="Histone, subunit A"/>
    <property type="match status" value="1"/>
</dbReference>
<keyword evidence="9 10" id="KW-0544">Nucleosome core</keyword>
<keyword evidence="13" id="KW-1185">Reference proteome</keyword>
<protein>
    <recommendedName>
        <fullName evidence="10">Histone H4</fullName>
    </recommendedName>
</protein>
<evidence type="ECO:0000256" key="5">
    <source>
        <dbReference type="ARBA" id="ARBA00011538"/>
    </source>
</evidence>
<keyword evidence="7 10" id="KW-0238">DNA-binding</keyword>
<evidence type="ECO:0000256" key="3">
    <source>
        <dbReference type="ARBA" id="ARBA00004286"/>
    </source>
</evidence>
<comment type="similarity">
    <text evidence="4 10">Belongs to the histone H4 family.</text>
</comment>
<dbReference type="GO" id="GO:0030527">
    <property type="term" value="F:structural constituent of chromatin"/>
    <property type="evidence" value="ECO:0007669"/>
    <property type="project" value="InterPro"/>
</dbReference>
<dbReference type="OrthoDB" id="3919494at2759"/>
<dbReference type="CDD" id="cd22912">
    <property type="entry name" value="HFD_H4"/>
    <property type="match status" value="1"/>
</dbReference>
<dbReference type="PANTHER" id="PTHR10484">
    <property type="entry name" value="HISTONE H4"/>
    <property type="match status" value="1"/>
</dbReference>
<keyword evidence="6 10" id="KW-0158">Chromosome</keyword>
<dbReference type="Proteomes" id="UP000825890">
    <property type="component" value="Unassembled WGS sequence"/>
</dbReference>
<gene>
    <name evidence="12" type="ORF">CKM354_000447700</name>
</gene>
<evidence type="ECO:0000256" key="8">
    <source>
        <dbReference type="ARBA" id="ARBA00023242"/>
    </source>
</evidence>
<feature type="compositionally biased region" description="Low complexity" evidence="11">
    <location>
        <begin position="79"/>
        <end position="89"/>
    </location>
</feature>
<dbReference type="AlphaFoldDB" id="A0A9P3FEN2"/>
<dbReference type="GO" id="GO:0000786">
    <property type="term" value="C:nucleosome"/>
    <property type="evidence" value="ECO:0007669"/>
    <property type="project" value="UniProtKB-KW"/>
</dbReference>
<evidence type="ECO:0000256" key="4">
    <source>
        <dbReference type="ARBA" id="ARBA00006564"/>
    </source>
</evidence>
<name>A0A9P3FEN2_9PEZI</name>
<evidence type="ECO:0000256" key="10">
    <source>
        <dbReference type="RuleBase" id="RU000528"/>
    </source>
</evidence>
<evidence type="ECO:0000256" key="6">
    <source>
        <dbReference type="ARBA" id="ARBA00022454"/>
    </source>
</evidence>
<evidence type="ECO:0000313" key="13">
    <source>
        <dbReference type="Proteomes" id="UP000825890"/>
    </source>
</evidence>
<organism evidence="12 13">
    <name type="scientific">Cercospora kikuchii</name>
    <dbReference type="NCBI Taxonomy" id="84275"/>
    <lineage>
        <taxon>Eukaryota</taxon>
        <taxon>Fungi</taxon>
        <taxon>Dikarya</taxon>
        <taxon>Ascomycota</taxon>
        <taxon>Pezizomycotina</taxon>
        <taxon>Dothideomycetes</taxon>
        <taxon>Dothideomycetidae</taxon>
        <taxon>Mycosphaerellales</taxon>
        <taxon>Mycosphaerellaceae</taxon>
        <taxon>Cercospora</taxon>
    </lineage>
</organism>
<dbReference type="FunFam" id="1.10.20.10:FF:000012">
    <property type="entry name" value="Histone H4"/>
    <property type="match status" value="1"/>
</dbReference>
<dbReference type="SUPFAM" id="SSF47113">
    <property type="entry name" value="Histone-fold"/>
    <property type="match status" value="1"/>
</dbReference>
<dbReference type="GO" id="GO:0005634">
    <property type="term" value="C:nucleus"/>
    <property type="evidence" value="ECO:0007669"/>
    <property type="project" value="UniProtKB-SubCell"/>
</dbReference>
<dbReference type="EMBL" id="BOLY01000003">
    <property type="protein sequence ID" value="GIZ41162.1"/>
    <property type="molecule type" value="Genomic_DNA"/>
</dbReference>
<proteinExistence type="inferred from homology"/>
<dbReference type="InterPro" id="IPR001951">
    <property type="entry name" value="Histone_H4"/>
</dbReference>